<comment type="caution">
    <text evidence="4">The sequence shown here is derived from an EMBL/GenBank/DDBJ whole genome shotgun (WGS) entry which is preliminary data.</text>
</comment>
<dbReference type="PANTHER" id="PTHR21327:SF29">
    <property type="entry name" value="GTP CYCLOHYDROLASE-2"/>
    <property type="match status" value="1"/>
</dbReference>
<accession>A0A8T3BI92</accession>
<comment type="similarity">
    <text evidence="2">In the C-terminal section; belongs to the GTP cyclohydrolase II family.</text>
</comment>
<evidence type="ECO:0000256" key="3">
    <source>
        <dbReference type="ARBA" id="ARBA00022619"/>
    </source>
</evidence>
<dbReference type="PANTHER" id="PTHR21327">
    <property type="entry name" value="GTP CYCLOHYDROLASE II-RELATED"/>
    <property type="match status" value="1"/>
</dbReference>
<dbReference type="SUPFAM" id="SSF142695">
    <property type="entry name" value="RibA-like"/>
    <property type="match status" value="1"/>
</dbReference>
<evidence type="ECO:0000256" key="2">
    <source>
        <dbReference type="ARBA" id="ARBA00008976"/>
    </source>
</evidence>
<dbReference type="GO" id="GO:0009231">
    <property type="term" value="P:riboflavin biosynthetic process"/>
    <property type="evidence" value="ECO:0007669"/>
    <property type="project" value="UniProtKB-KW"/>
</dbReference>
<dbReference type="SMR" id="A0A8T3BI92"/>
<dbReference type="InterPro" id="IPR036144">
    <property type="entry name" value="RibA-like_sf"/>
</dbReference>
<protein>
    <recommendedName>
        <fullName evidence="6">GTP cyclohydrolase II domain-containing protein</fullName>
    </recommendedName>
</protein>
<dbReference type="OrthoDB" id="1727871at2759"/>
<organism evidence="4 5">
    <name type="scientific">Dendrobium nobile</name>
    <name type="common">Orchid</name>
    <dbReference type="NCBI Taxonomy" id="94219"/>
    <lineage>
        <taxon>Eukaryota</taxon>
        <taxon>Viridiplantae</taxon>
        <taxon>Streptophyta</taxon>
        <taxon>Embryophyta</taxon>
        <taxon>Tracheophyta</taxon>
        <taxon>Spermatophyta</taxon>
        <taxon>Magnoliopsida</taxon>
        <taxon>Liliopsida</taxon>
        <taxon>Asparagales</taxon>
        <taxon>Orchidaceae</taxon>
        <taxon>Epidendroideae</taxon>
        <taxon>Malaxideae</taxon>
        <taxon>Dendrobiinae</taxon>
        <taxon>Dendrobium</taxon>
    </lineage>
</organism>
<proteinExistence type="inferred from homology"/>
<dbReference type="GO" id="GO:0008686">
    <property type="term" value="F:3,4-dihydroxy-2-butanone-4-phosphate synthase activity"/>
    <property type="evidence" value="ECO:0007669"/>
    <property type="project" value="TreeGrafter"/>
</dbReference>
<gene>
    <name evidence="4" type="ORF">KFK09_012730</name>
</gene>
<reference evidence="4" key="1">
    <citation type="journal article" date="2022" name="Front. Genet.">
        <title>Chromosome-Scale Assembly of the Dendrobium nobile Genome Provides Insights Into the Molecular Mechanism of the Biosynthesis of the Medicinal Active Ingredient of Dendrobium.</title>
        <authorList>
            <person name="Xu Q."/>
            <person name="Niu S.-C."/>
            <person name="Li K.-L."/>
            <person name="Zheng P.-J."/>
            <person name="Zhang X.-J."/>
            <person name="Jia Y."/>
            <person name="Liu Y."/>
            <person name="Niu Y.-X."/>
            <person name="Yu L.-H."/>
            <person name="Chen D.-F."/>
            <person name="Zhang G.-Q."/>
        </authorList>
    </citation>
    <scope>NUCLEOTIDE SEQUENCE</scope>
    <source>
        <tissue evidence="4">Leaf</tissue>
    </source>
</reference>
<comment type="pathway">
    <text evidence="1">Cofactor biosynthesis; riboflavin biosynthesis.</text>
</comment>
<dbReference type="GO" id="GO:0005829">
    <property type="term" value="C:cytosol"/>
    <property type="evidence" value="ECO:0007669"/>
    <property type="project" value="TreeGrafter"/>
</dbReference>
<evidence type="ECO:0000313" key="5">
    <source>
        <dbReference type="Proteomes" id="UP000829196"/>
    </source>
</evidence>
<name>A0A8T3BI92_DENNO</name>
<evidence type="ECO:0000256" key="1">
    <source>
        <dbReference type="ARBA" id="ARBA00005104"/>
    </source>
</evidence>
<dbReference type="Proteomes" id="UP000829196">
    <property type="component" value="Unassembled WGS sequence"/>
</dbReference>
<evidence type="ECO:0008006" key="6">
    <source>
        <dbReference type="Google" id="ProtNLM"/>
    </source>
</evidence>
<keyword evidence="3" id="KW-0686">Riboflavin biosynthesis</keyword>
<keyword evidence="5" id="KW-1185">Reference proteome</keyword>
<evidence type="ECO:0000313" key="4">
    <source>
        <dbReference type="EMBL" id="KAI0512094.1"/>
    </source>
</evidence>
<dbReference type="EMBL" id="JAGYWB010000009">
    <property type="protein sequence ID" value="KAI0512094.1"/>
    <property type="molecule type" value="Genomic_DNA"/>
</dbReference>
<sequence>MTNNPAKFIGLKGYGLAVIGRIPVITPITKENQRYLETKRIKMGHVYGSYLPGSIPGFSEPGIEKSDFSNE</sequence>
<dbReference type="AlphaFoldDB" id="A0A8T3BI92"/>